<dbReference type="AlphaFoldDB" id="A0A918LFP7"/>
<dbReference type="Pfam" id="PF19809">
    <property type="entry name" value="DUF6292"/>
    <property type="match status" value="1"/>
</dbReference>
<accession>A0A918LFP7</accession>
<comment type="caution">
    <text evidence="3">The sequence shown here is derived from an EMBL/GenBank/DDBJ whole genome shotgun (WGS) entry which is preliminary data.</text>
</comment>
<reference evidence="3" key="2">
    <citation type="submission" date="2020-09" db="EMBL/GenBank/DDBJ databases">
        <authorList>
            <person name="Sun Q."/>
            <person name="Ohkuma M."/>
        </authorList>
    </citation>
    <scope>NUCLEOTIDE SEQUENCE</scope>
    <source>
        <strain evidence="3">JCM 3276</strain>
    </source>
</reference>
<name>A0A918LFP7_9PSEU</name>
<evidence type="ECO:0000256" key="1">
    <source>
        <dbReference type="SAM" id="MobiDB-lite"/>
    </source>
</evidence>
<feature type="domain" description="DUF6292" evidence="2">
    <location>
        <begin position="21"/>
        <end position="107"/>
    </location>
</feature>
<reference evidence="3" key="1">
    <citation type="journal article" date="2014" name="Int. J. Syst. Evol. Microbiol.">
        <title>Complete genome sequence of Corynebacterium casei LMG S-19264T (=DSM 44701T), isolated from a smear-ripened cheese.</title>
        <authorList>
            <consortium name="US DOE Joint Genome Institute (JGI-PGF)"/>
            <person name="Walter F."/>
            <person name="Albersmeier A."/>
            <person name="Kalinowski J."/>
            <person name="Ruckert C."/>
        </authorList>
    </citation>
    <scope>NUCLEOTIDE SEQUENCE</scope>
    <source>
        <strain evidence="3">JCM 3276</strain>
    </source>
</reference>
<evidence type="ECO:0000313" key="3">
    <source>
        <dbReference type="EMBL" id="GGS42397.1"/>
    </source>
</evidence>
<evidence type="ECO:0000313" key="4">
    <source>
        <dbReference type="Proteomes" id="UP000660680"/>
    </source>
</evidence>
<keyword evidence="4" id="KW-1185">Reference proteome</keyword>
<proteinExistence type="predicted"/>
<dbReference type="Proteomes" id="UP000660680">
    <property type="component" value="Unassembled WGS sequence"/>
</dbReference>
<organism evidence="3 4">
    <name type="scientific">Actinokineospora fastidiosa</name>
    <dbReference type="NCBI Taxonomy" id="1816"/>
    <lineage>
        <taxon>Bacteria</taxon>
        <taxon>Bacillati</taxon>
        <taxon>Actinomycetota</taxon>
        <taxon>Actinomycetes</taxon>
        <taxon>Pseudonocardiales</taxon>
        <taxon>Pseudonocardiaceae</taxon>
        <taxon>Actinokineospora</taxon>
    </lineage>
</organism>
<dbReference type="EMBL" id="BMRB01000003">
    <property type="protein sequence ID" value="GGS42397.1"/>
    <property type="molecule type" value="Genomic_DNA"/>
</dbReference>
<protein>
    <recommendedName>
        <fullName evidence="2">DUF6292 domain-containing protein</fullName>
    </recommendedName>
</protein>
<sequence length="142" mass="14653">MTQTAQASAHAHALAQALADYVRAVADTVGVPADGVNWEVTDTVTAYVALNCRSAGHPGRDVMLAWEESQGWVVSVETAPAEAPIVLSRMGGDSVPAPEAVARFVAESLGKAAGDAEAGPGAIPAARTDRGDLAARLHRRTR</sequence>
<evidence type="ECO:0000259" key="2">
    <source>
        <dbReference type="Pfam" id="PF19809"/>
    </source>
</evidence>
<dbReference type="InterPro" id="IPR046259">
    <property type="entry name" value="DUF6292"/>
</dbReference>
<gene>
    <name evidence="3" type="ORF">GCM10010171_41560</name>
</gene>
<dbReference type="RefSeq" id="WP_189212189.1">
    <property type="nucleotide sequence ID" value="NZ_BMRB01000003.1"/>
</dbReference>
<feature type="region of interest" description="Disordered" evidence="1">
    <location>
        <begin position="114"/>
        <end position="142"/>
    </location>
</feature>